<keyword evidence="1" id="KW-0378">Hydrolase</keyword>
<dbReference type="RefSeq" id="WP_185956312.1">
    <property type="nucleotide sequence ID" value="NZ_FXTI01000010.1"/>
</dbReference>
<dbReference type="PANTHER" id="PTHR30337">
    <property type="entry name" value="COMPONENT OF ATP-DEPENDENT DSDNA EXONUCLEASE"/>
    <property type="match status" value="1"/>
</dbReference>
<dbReference type="GO" id="GO:0004527">
    <property type="term" value="F:exonuclease activity"/>
    <property type="evidence" value="ECO:0007669"/>
    <property type="project" value="UniProtKB-KW"/>
</dbReference>
<dbReference type="AlphaFoldDB" id="A0A521EQE5"/>
<dbReference type="InterPro" id="IPR041796">
    <property type="entry name" value="Mre11_N"/>
</dbReference>
<dbReference type="InterPro" id="IPR004843">
    <property type="entry name" value="Calcineurin-like_PHP"/>
</dbReference>
<accession>A0A521EQE5</accession>
<dbReference type="CDD" id="cd00840">
    <property type="entry name" value="MPP_Mre11_N"/>
    <property type="match status" value="1"/>
</dbReference>
<protein>
    <submittedName>
        <fullName evidence="3">DNA repair exonuclease SbcCD nuclease subunit</fullName>
    </submittedName>
</protein>
<dbReference type="Pfam" id="PF00149">
    <property type="entry name" value="Metallophos"/>
    <property type="match status" value="1"/>
</dbReference>
<dbReference type="PANTHER" id="PTHR30337:SF7">
    <property type="entry name" value="PHOSPHOESTERASE"/>
    <property type="match status" value="1"/>
</dbReference>
<sequence>MQAFRFIHTADLHLDQPMNSWKDPGCLAERRRDYRLTFQRMVDLVLDRKATFFLIVGDFLEHGYVDRSTIDFVMEELKRIPDTYVFVAPGNHDPYRTDSCYRTLQWPEHVHFFSEIWENHYFPEYDLRLYGKGFADFVEKEKSLPTVYNSGERRMMVAHGTLMDSEKETDYFPMVRSELAGLEMDYVALGHIHQPSFHRLDNVRKTWIRYPGSPEALNWKETGERTVTVGTMDEQGVQWESVSIQSRRHEIRTIDVTGCETDGQVSARIMRQIPTEEKSDCICFQLKGFRPSEVEFRPQHIVEELKAEGFFYVECMDKTEPDLDLEQLRKEGGVLSAFIHLMERKMNQADSFKEKTMLEAALYRGVSLLLKEGNHR</sequence>
<evidence type="ECO:0000256" key="1">
    <source>
        <dbReference type="ARBA" id="ARBA00022801"/>
    </source>
</evidence>
<feature type="domain" description="Calcineurin-like phosphoesterase" evidence="2">
    <location>
        <begin position="4"/>
        <end position="195"/>
    </location>
</feature>
<dbReference type="SUPFAM" id="SSF56300">
    <property type="entry name" value="Metallo-dependent phosphatases"/>
    <property type="match status" value="1"/>
</dbReference>
<dbReference type="EMBL" id="FXTI01000010">
    <property type="protein sequence ID" value="SMO86147.1"/>
    <property type="molecule type" value="Genomic_DNA"/>
</dbReference>
<keyword evidence="3" id="KW-0269">Exonuclease</keyword>
<evidence type="ECO:0000313" key="3">
    <source>
        <dbReference type="EMBL" id="SMO86147.1"/>
    </source>
</evidence>
<name>A0A521EQE5_9BACL</name>
<dbReference type="InterPro" id="IPR029052">
    <property type="entry name" value="Metallo-depent_PP-like"/>
</dbReference>
<proteinExistence type="predicted"/>
<dbReference type="Gene3D" id="3.60.21.10">
    <property type="match status" value="1"/>
</dbReference>
<dbReference type="InterPro" id="IPR050535">
    <property type="entry name" value="DNA_Repair-Maintenance_Comp"/>
</dbReference>
<dbReference type="Proteomes" id="UP000315636">
    <property type="component" value="Unassembled WGS sequence"/>
</dbReference>
<organism evidence="3 4">
    <name type="scientific">Melghirimyces algeriensis</name>
    <dbReference type="NCBI Taxonomy" id="910412"/>
    <lineage>
        <taxon>Bacteria</taxon>
        <taxon>Bacillati</taxon>
        <taxon>Bacillota</taxon>
        <taxon>Bacilli</taxon>
        <taxon>Bacillales</taxon>
        <taxon>Thermoactinomycetaceae</taxon>
        <taxon>Melghirimyces</taxon>
    </lineage>
</organism>
<evidence type="ECO:0000313" key="4">
    <source>
        <dbReference type="Proteomes" id="UP000315636"/>
    </source>
</evidence>
<keyword evidence="3" id="KW-0540">Nuclease</keyword>
<evidence type="ECO:0000259" key="2">
    <source>
        <dbReference type="Pfam" id="PF00149"/>
    </source>
</evidence>
<keyword evidence="4" id="KW-1185">Reference proteome</keyword>
<gene>
    <name evidence="3" type="ORF">SAMN06264849_11054</name>
</gene>
<reference evidence="3 4" key="1">
    <citation type="submission" date="2017-05" db="EMBL/GenBank/DDBJ databases">
        <authorList>
            <person name="Varghese N."/>
            <person name="Submissions S."/>
        </authorList>
    </citation>
    <scope>NUCLEOTIDE SEQUENCE [LARGE SCALE GENOMIC DNA]</scope>
    <source>
        <strain evidence="3 4">DSM 45474</strain>
    </source>
</reference>